<dbReference type="Gene3D" id="2.20.70.10">
    <property type="match status" value="1"/>
</dbReference>
<feature type="region of interest" description="Disordered" evidence="1">
    <location>
        <begin position="482"/>
        <end position="532"/>
    </location>
</feature>
<dbReference type="Gramene" id="ABO94589">
    <property type="protein sequence ID" value="ABO94589"/>
    <property type="gene ID" value="OSTLU_14074"/>
</dbReference>
<dbReference type="OrthoDB" id="497803at2759"/>
<dbReference type="Gene3D" id="3.90.1410.10">
    <property type="entry name" value="set domain protein methyltransferase, domain 1"/>
    <property type="match status" value="1"/>
</dbReference>
<dbReference type="PANTHER" id="PTHR13271">
    <property type="entry name" value="UNCHARACTERIZED PUTATIVE METHYLTRANSFERASE"/>
    <property type="match status" value="1"/>
</dbReference>
<dbReference type="GO" id="GO:0016279">
    <property type="term" value="F:protein-lysine N-methyltransferase activity"/>
    <property type="evidence" value="ECO:0007669"/>
    <property type="project" value="TreeGrafter"/>
</dbReference>
<dbReference type="InterPro" id="IPR046341">
    <property type="entry name" value="SET_dom_sf"/>
</dbReference>
<dbReference type="CDD" id="cd00201">
    <property type="entry name" value="WW"/>
    <property type="match status" value="1"/>
</dbReference>
<dbReference type="EMBL" id="CP000582">
    <property type="protein sequence ID" value="ABO94589.1"/>
    <property type="molecule type" value="Genomic_DNA"/>
</dbReference>
<name>A4RTL0_OSTLU</name>
<dbReference type="KEGG" id="olu:OSTLU_14074"/>
<sequence>MARAAPRAAEGAAGAARATARRRRATATRGARARARASANEDEDEDEDFARWLARATKDDGVATRIALTERGRAFGTRGVEAVRDLAPGETLLRVPWGLVVESASASGDDDGDDDARWSSAMAMTLLEELSEGESNERAAWLTRLPRPAPKTPALDFDDEALREIEDESVVDEALAVRRAHERAREAYGERLAAIGATVEDLKWATAVVHSRVFTRRDGAAERATRLLVPGVDMCNHDAARFNAIVRVVTSPETCQGAAATEEIAEIAPSSTMDKFFELVVDPDGETVEAGEEILISYGSFPNDVWLMYFGFIPRGTNVNDTFVIFENVDELVAHVADEFRRDLDATTRARLRDVFGDDARVKIKVDSVDEKLIEACDDVLGIPWLDVVASRCRALLVGGRFRTKIKDDVAALADPNVSPETALAVEFRLRKKQILIAPLGQTLENGVTPTRDAYTRANDALAMPESPVITDAPAVAFSSRTLARREAESGSTPERAETTPTPSSPSGERDAGEAGDSKSSPSKASSPMDAIGTDMDGYEVVAALRCKTTGDVWYARVDKEFRRKHYYNPVTKDREDSKWPSWKTIKDPNAHDVTSDSESGIDDGRNEGESFVSSTNGRRYSKYYDKLREEYYYVDEETNETTWDHPDGEAMEFMQRFVPAAFTSAAQAVAPTFNAVAERTVTHEEHVELKLAKMLLVEEKWFEKQPASKNVPGRPEVFEGVYSERERFWDPEADTYSVDNNEGSEHGMEIFEEAYEAEDALERYTSAVDLATPEDMRPMNVARDYFTNLLLIMFEMTEEEQDFAFAEKRATENTRGVQKFTHKGHRVVGVRRLSLEKAPEIADEIQFEKSRANASAKLSIKRLQFDPDTPENVKSLFYRRLAAPMGGMFRAATILQRVDTGSDRPHFGGAGSSIESDNASEASSTAIANAPKKVATAGVGDEHASDRLDFDASSSGSDNAADDEKQRSKPPKRRGLFGKLFASSESKRERREAKKNAEQERKNAEQERKDEQDLLASGALACAVSTASSACIAQSSFAAPNGGLSDAWGAITGAPSDLVFPRAFEGNWLTTSRTASVDAPLGMEFIRDVDAFERLKGEVDATAREPFVYPVRFMENGRGETVFDRAFNVRALAEASRGSGGKRALDGEIEWNVDDPNVLKLVTGDGASVFYKVTARSSDRDDDARTMTTSELAQIVVDRGRVGAEPRVKSTRIVTKYKWRTPEEAKSGPQIVASQTVYEYLVAVGGGEDADETFVKARGRPVEVDVYRIAMQPWTEEFF</sequence>
<feature type="compositionally biased region" description="Basic residues" evidence="1">
    <location>
        <begin position="19"/>
        <end position="35"/>
    </location>
</feature>
<dbReference type="SUPFAM" id="SSF82199">
    <property type="entry name" value="SET domain"/>
    <property type="match status" value="1"/>
</dbReference>
<feature type="compositionally biased region" description="Low complexity" evidence="1">
    <location>
        <begin position="518"/>
        <end position="528"/>
    </location>
</feature>
<evidence type="ECO:0000256" key="1">
    <source>
        <dbReference type="SAM" id="MobiDB-lite"/>
    </source>
</evidence>
<gene>
    <name evidence="3" type="ORF">OSTLU_14074</name>
</gene>
<dbReference type="Proteomes" id="UP000001568">
    <property type="component" value="Chromosome 2"/>
</dbReference>
<feature type="region of interest" description="Disordered" evidence="1">
    <location>
        <begin position="1"/>
        <end position="47"/>
    </location>
</feature>
<dbReference type="PROSITE" id="PS50020">
    <property type="entry name" value="WW_DOMAIN_2"/>
    <property type="match status" value="1"/>
</dbReference>
<feature type="region of interest" description="Disordered" evidence="1">
    <location>
        <begin position="590"/>
        <end position="614"/>
    </location>
</feature>
<dbReference type="Pfam" id="PF20670">
    <property type="entry name" value="DUF6816"/>
    <property type="match status" value="1"/>
</dbReference>
<feature type="compositionally biased region" description="Basic and acidic residues" evidence="1">
    <location>
        <begin position="986"/>
        <end position="1012"/>
    </location>
</feature>
<proteinExistence type="predicted"/>
<reference evidence="3 4" key="1">
    <citation type="journal article" date="2007" name="Proc. Natl. Acad. Sci. U.S.A.">
        <title>The tiny eukaryote Ostreococcus provides genomic insights into the paradox of plankton speciation.</title>
        <authorList>
            <person name="Palenik B."/>
            <person name="Grimwood J."/>
            <person name="Aerts A."/>
            <person name="Rouze P."/>
            <person name="Salamov A."/>
            <person name="Putnam N."/>
            <person name="Dupont C."/>
            <person name="Jorgensen R."/>
            <person name="Derelle E."/>
            <person name="Rombauts S."/>
            <person name="Zhou K."/>
            <person name="Otillar R."/>
            <person name="Merchant S.S."/>
            <person name="Podell S."/>
            <person name="Gaasterland T."/>
            <person name="Napoli C."/>
            <person name="Gendler K."/>
            <person name="Manuell A."/>
            <person name="Tai V."/>
            <person name="Vallon O."/>
            <person name="Piganeau G."/>
            <person name="Jancek S."/>
            <person name="Heijde M."/>
            <person name="Jabbari K."/>
            <person name="Bowler C."/>
            <person name="Lohr M."/>
            <person name="Robbens S."/>
            <person name="Werner G."/>
            <person name="Dubchak I."/>
            <person name="Pazour G.J."/>
            <person name="Ren Q."/>
            <person name="Paulsen I."/>
            <person name="Delwiche C."/>
            <person name="Schmutz J."/>
            <person name="Rokhsar D."/>
            <person name="Van de Peer Y."/>
            <person name="Moreau H."/>
            <person name="Grigoriev I.V."/>
        </authorList>
    </citation>
    <scope>NUCLEOTIDE SEQUENCE [LARGE SCALE GENOMIC DNA]</scope>
    <source>
        <strain evidence="3 4">CCE9901</strain>
    </source>
</reference>
<dbReference type="CDD" id="cd10527">
    <property type="entry name" value="SET_LSMT"/>
    <property type="match status" value="1"/>
</dbReference>
<accession>A4RTL0</accession>
<dbReference type="GeneID" id="5000105"/>
<feature type="compositionally biased region" description="Basic and acidic residues" evidence="1">
    <location>
        <begin position="941"/>
        <end position="951"/>
    </location>
</feature>
<dbReference type="InterPro" id="IPR001202">
    <property type="entry name" value="WW_dom"/>
</dbReference>
<protein>
    <recommendedName>
        <fullName evidence="2">WW domain-containing protein</fullName>
    </recommendedName>
</protein>
<dbReference type="RefSeq" id="XP_001416296.1">
    <property type="nucleotide sequence ID" value="XM_001416259.1"/>
</dbReference>
<evidence type="ECO:0000313" key="3">
    <source>
        <dbReference type="EMBL" id="ABO94589.1"/>
    </source>
</evidence>
<feature type="compositionally biased region" description="Polar residues" evidence="1">
    <location>
        <begin position="914"/>
        <end position="928"/>
    </location>
</feature>
<evidence type="ECO:0000259" key="2">
    <source>
        <dbReference type="PROSITE" id="PS50020"/>
    </source>
</evidence>
<feature type="region of interest" description="Disordered" evidence="1">
    <location>
        <begin position="901"/>
        <end position="1012"/>
    </location>
</feature>
<dbReference type="PANTHER" id="PTHR13271:SF140">
    <property type="entry name" value="SET DOMAIN-CONTAINING PROTEIN"/>
    <property type="match status" value="1"/>
</dbReference>
<dbReference type="InterPro" id="IPR050600">
    <property type="entry name" value="SETD3_SETD6_MTase"/>
</dbReference>
<dbReference type="InterPro" id="IPR049213">
    <property type="entry name" value="DUF6816"/>
</dbReference>
<evidence type="ECO:0000313" key="4">
    <source>
        <dbReference type="Proteomes" id="UP000001568"/>
    </source>
</evidence>
<feature type="domain" description="WW" evidence="2">
    <location>
        <begin position="633"/>
        <end position="649"/>
    </location>
</feature>
<feature type="compositionally biased region" description="Basic and acidic residues" evidence="1">
    <location>
        <begin position="508"/>
        <end position="517"/>
    </location>
</feature>
<organism evidence="3 4">
    <name type="scientific">Ostreococcus lucimarinus (strain CCE9901)</name>
    <dbReference type="NCBI Taxonomy" id="436017"/>
    <lineage>
        <taxon>Eukaryota</taxon>
        <taxon>Viridiplantae</taxon>
        <taxon>Chlorophyta</taxon>
        <taxon>Mamiellophyceae</taxon>
        <taxon>Mamiellales</taxon>
        <taxon>Bathycoccaceae</taxon>
        <taxon>Ostreococcus</taxon>
    </lineage>
</organism>
<dbReference type="HOGENOM" id="CLU_263195_0_0_1"/>
<feature type="compositionally biased region" description="Low complexity" evidence="1">
    <location>
        <begin position="1"/>
        <end position="18"/>
    </location>
</feature>
<dbReference type="AlphaFoldDB" id="A4RTL0"/>
<keyword evidence="4" id="KW-1185">Reference proteome</keyword>